<dbReference type="InterPro" id="IPR001774">
    <property type="entry name" value="DSL"/>
</dbReference>
<dbReference type="Pfam" id="PF01414">
    <property type="entry name" value="DSL"/>
    <property type="match status" value="2"/>
</dbReference>
<evidence type="ECO:0000259" key="10">
    <source>
        <dbReference type="SMART" id="SM00051"/>
    </source>
</evidence>
<proteinExistence type="predicted"/>
<keyword evidence="7" id="KW-0325">Glycoprotein</keyword>
<reference evidence="11 12" key="1">
    <citation type="submission" date="2022-05" db="EMBL/GenBank/DDBJ databases">
        <authorList>
            <consortium name="Genoscope - CEA"/>
            <person name="William W."/>
        </authorList>
    </citation>
    <scope>NUCLEOTIDE SEQUENCE [LARGE SCALE GENOMIC DNA]</scope>
</reference>
<evidence type="ECO:0000313" key="11">
    <source>
        <dbReference type="EMBL" id="CAH3020328.1"/>
    </source>
</evidence>
<evidence type="ECO:0000313" key="12">
    <source>
        <dbReference type="Proteomes" id="UP001159427"/>
    </source>
</evidence>
<keyword evidence="4" id="KW-0677">Repeat</keyword>
<keyword evidence="1" id="KW-0217">Developmental protein</keyword>
<dbReference type="SMART" id="SM00051">
    <property type="entry name" value="DSL"/>
    <property type="match status" value="1"/>
</dbReference>
<comment type="caution">
    <text evidence="11">The sequence shown here is derived from an EMBL/GenBank/DDBJ whole genome shotgun (WGS) entry which is preliminary data.</text>
</comment>
<gene>
    <name evidence="11" type="ORF">PEVE_00006722</name>
</gene>
<accession>A0ABN8LXY8</accession>
<dbReference type="Gene3D" id="2.10.25.140">
    <property type="match status" value="2"/>
</dbReference>
<keyword evidence="12" id="KW-1185">Reference proteome</keyword>
<evidence type="ECO:0000256" key="7">
    <source>
        <dbReference type="ARBA" id="ARBA00023180"/>
    </source>
</evidence>
<evidence type="ECO:0000256" key="1">
    <source>
        <dbReference type="ARBA" id="ARBA00022473"/>
    </source>
</evidence>
<evidence type="ECO:0000256" key="2">
    <source>
        <dbReference type="ARBA" id="ARBA00022536"/>
    </source>
</evidence>
<dbReference type="EMBL" id="CALNXI010000144">
    <property type="protein sequence ID" value="CAH3020328.1"/>
    <property type="molecule type" value="Genomic_DNA"/>
</dbReference>
<organism evidence="11 12">
    <name type="scientific">Porites evermanni</name>
    <dbReference type="NCBI Taxonomy" id="104178"/>
    <lineage>
        <taxon>Eukaryota</taxon>
        <taxon>Metazoa</taxon>
        <taxon>Cnidaria</taxon>
        <taxon>Anthozoa</taxon>
        <taxon>Hexacorallia</taxon>
        <taxon>Scleractinia</taxon>
        <taxon>Fungiina</taxon>
        <taxon>Poritidae</taxon>
        <taxon>Porites</taxon>
    </lineage>
</organism>
<dbReference type="Pfam" id="PF07657">
    <property type="entry name" value="MNNL"/>
    <property type="match status" value="1"/>
</dbReference>
<keyword evidence="6" id="KW-1015">Disulfide bond</keyword>
<evidence type="ECO:0000256" key="5">
    <source>
        <dbReference type="ARBA" id="ARBA00022989"/>
    </source>
</evidence>
<feature type="domain" description="DSL" evidence="10">
    <location>
        <begin position="175"/>
        <end position="240"/>
    </location>
</feature>
<protein>
    <recommendedName>
        <fullName evidence="10">DSL domain-containing protein</fullName>
    </recommendedName>
</protein>
<dbReference type="Gene3D" id="2.60.40.3510">
    <property type="match status" value="1"/>
</dbReference>
<keyword evidence="9" id="KW-0472">Membrane</keyword>
<keyword evidence="2" id="KW-0245">EGF-like domain</keyword>
<dbReference type="InterPro" id="IPR011651">
    <property type="entry name" value="Notch_ligand_N"/>
</dbReference>
<evidence type="ECO:0000256" key="9">
    <source>
        <dbReference type="SAM" id="Phobius"/>
    </source>
</evidence>
<evidence type="ECO:0000256" key="3">
    <source>
        <dbReference type="ARBA" id="ARBA00022692"/>
    </source>
</evidence>
<feature type="region of interest" description="Disordered" evidence="8">
    <location>
        <begin position="496"/>
        <end position="544"/>
    </location>
</feature>
<dbReference type="Proteomes" id="UP001159427">
    <property type="component" value="Unassembled WGS sequence"/>
</dbReference>
<evidence type="ECO:0000256" key="4">
    <source>
        <dbReference type="ARBA" id="ARBA00022737"/>
    </source>
</evidence>
<keyword evidence="5 9" id="KW-1133">Transmembrane helix</keyword>
<feature type="compositionally biased region" description="Low complexity" evidence="8">
    <location>
        <begin position="512"/>
        <end position="524"/>
    </location>
</feature>
<evidence type="ECO:0000256" key="6">
    <source>
        <dbReference type="ARBA" id="ARBA00023157"/>
    </source>
</evidence>
<name>A0ABN8LXY8_9CNID</name>
<feature type="transmembrane region" description="Helical" evidence="9">
    <location>
        <begin position="464"/>
        <end position="485"/>
    </location>
</feature>
<evidence type="ECO:0000256" key="8">
    <source>
        <dbReference type="SAM" id="MobiDB-lite"/>
    </source>
</evidence>
<sequence length="602" mass="67811">MTLFCTEGDLVSLKVLTNERLCDRDVVVDILTKHCLGWGILSLRLVNYKNPGHTLFNGECCDTLTWCSTNACENYFKFCVTSLGSLHPCNLGSSETRVLGDDDFTFPKVGGSLGTNLLNPLTFNFSHWQGSTVVIEVWDDDSGQIAGSLHDFVDKYTLTLSQLRSADPDLQSATQQTKKLCGKRSCMTVTVTLYCGPNYLVPECRTYCMSHNDSLGHYNCNYTAGRKICHDGWYDPLSDCVKKRKICTPRNDSLGHYNCDPVSGEKLCLSGWTGENCTQTLVQMSAVWCILVQQWTTERKQRLEVALVNKINEYCAKHVTPCMITPNMTDDRTLLNMSHIIMKITNSSVGKIWVRLKVKLPISLSQKPGNFGLLGLLCHHLLIKAFSWLSLLLYIKGYLPSNVLRTIVLENKDSLERNIGAEIVTVNEVTWDSPTLTTERSTIKIVTVLPTSLKGSLQEYYTTFLPYVLGAFCLTAAFIVGFVFYGRTKLRETRIQPETTSNKSEEELIILSSRKTSTSTRPRSAPNDTKRTGSNQTDLKSLDDQLENYRRNRYRFSSESDLRELIQPDSKFCNDDETEDTSPGNALFLTKSRLRELTKVST</sequence>
<keyword evidence="3 9" id="KW-0812">Transmembrane</keyword>